<dbReference type="FunCoup" id="A0A067MYP9">
    <property type="interactions" value="557"/>
</dbReference>
<evidence type="ECO:0000313" key="4">
    <source>
        <dbReference type="Proteomes" id="UP000027195"/>
    </source>
</evidence>
<proteinExistence type="inferred from homology"/>
<evidence type="ECO:0000256" key="1">
    <source>
        <dbReference type="ARBA" id="ARBA00011047"/>
    </source>
</evidence>
<sequence>MPVPDSPPSLFPALTKHAILACQTSSWHPTFARIAMKTTVIRPLTAAFREYLLEDGVSIPEGSEDVPQASSLSDDDEEEIEEERDKNGNDGDSDDDLPPPKQHSFPELDAKIRQAIADYGAVFPKLNWTSPRDAVWILAPSSPLKCTSPSDVYLFLKSSDFVSHDLDPELVFACCEDIVEGEEDYDLELVLKKWYPVERSRELRCFVRQETLIGISQRDTNYYDFLNEVSTQASIRSAVVAFWETNIKGRWDGGGDYIFDILLTRDLSRAHIIDFNPYAPHTDPLLFTYPDLLALISTASTPAQESLPVLRVITSRAHPAAVRNAPANQHNMVPREALEMSAGRGVEEFREAWESEMRRASGVAGEEEK</sequence>
<comment type="similarity">
    <text evidence="1">Belongs to the CDC123 family.</text>
</comment>
<evidence type="ECO:0000256" key="2">
    <source>
        <dbReference type="SAM" id="MobiDB-lite"/>
    </source>
</evidence>
<keyword evidence="4" id="KW-1185">Reference proteome</keyword>
<feature type="region of interest" description="Disordered" evidence="2">
    <location>
        <begin position="59"/>
        <end position="104"/>
    </location>
</feature>
<dbReference type="EMBL" id="KL198017">
    <property type="protein sequence ID" value="KDQ20843.1"/>
    <property type="molecule type" value="Genomic_DNA"/>
</dbReference>
<dbReference type="InParanoid" id="A0A067MYP9"/>
<dbReference type="AlphaFoldDB" id="A0A067MYP9"/>
<dbReference type="HOGENOM" id="CLU_034402_2_0_1"/>
<organism evidence="3 4">
    <name type="scientific">Botryobasidium botryosum (strain FD-172 SS1)</name>
    <dbReference type="NCBI Taxonomy" id="930990"/>
    <lineage>
        <taxon>Eukaryota</taxon>
        <taxon>Fungi</taxon>
        <taxon>Dikarya</taxon>
        <taxon>Basidiomycota</taxon>
        <taxon>Agaricomycotina</taxon>
        <taxon>Agaricomycetes</taxon>
        <taxon>Cantharellales</taxon>
        <taxon>Botryobasidiaceae</taxon>
        <taxon>Botryobasidium</taxon>
    </lineage>
</organism>
<dbReference type="Pfam" id="PF07065">
    <property type="entry name" value="D123"/>
    <property type="match status" value="1"/>
</dbReference>
<dbReference type="InterPro" id="IPR009772">
    <property type="entry name" value="CDC123"/>
</dbReference>
<feature type="compositionally biased region" description="Acidic residues" evidence="2">
    <location>
        <begin position="73"/>
        <end position="82"/>
    </location>
</feature>
<dbReference type="STRING" id="930990.A0A067MYP9"/>
<name>A0A067MYP9_BOTB1</name>
<evidence type="ECO:0000313" key="3">
    <source>
        <dbReference type="EMBL" id="KDQ20843.1"/>
    </source>
</evidence>
<dbReference type="PANTHER" id="PTHR15323">
    <property type="entry name" value="D123 PROTEIN"/>
    <property type="match status" value="1"/>
</dbReference>
<reference evidence="4" key="1">
    <citation type="journal article" date="2014" name="Proc. Natl. Acad. Sci. U.S.A.">
        <title>Extensive sampling of basidiomycete genomes demonstrates inadequacy of the white-rot/brown-rot paradigm for wood decay fungi.</title>
        <authorList>
            <person name="Riley R."/>
            <person name="Salamov A.A."/>
            <person name="Brown D.W."/>
            <person name="Nagy L.G."/>
            <person name="Floudas D."/>
            <person name="Held B.W."/>
            <person name="Levasseur A."/>
            <person name="Lombard V."/>
            <person name="Morin E."/>
            <person name="Otillar R."/>
            <person name="Lindquist E.A."/>
            <person name="Sun H."/>
            <person name="LaButti K.M."/>
            <person name="Schmutz J."/>
            <person name="Jabbour D."/>
            <person name="Luo H."/>
            <person name="Baker S.E."/>
            <person name="Pisabarro A.G."/>
            <person name="Walton J.D."/>
            <person name="Blanchette R.A."/>
            <person name="Henrissat B."/>
            <person name="Martin F."/>
            <person name="Cullen D."/>
            <person name="Hibbett D.S."/>
            <person name="Grigoriev I.V."/>
        </authorList>
    </citation>
    <scope>NUCLEOTIDE SEQUENCE [LARGE SCALE GENOMIC DNA]</scope>
    <source>
        <strain evidence="4">FD-172 SS1</strain>
    </source>
</reference>
<dbReference type="GO" id="GO:0005737">
    <property type="term" value="C:cytoplasm"/>
    <property type="evidence" value="ECO:0007669"/>
    <property type="project" value="TreeGrafter"/>
</dbReference>
<accession>A0A067MYP9</accession>
<dbReference type="Proteomes" id="UP000027195">
    <property type="component" value="Unassembled WGS sequence"/>
</dbReference>
<dbReference type="OrthoDB" id="360540at2759"/>
<gene>
    <name evidence="3" type="ORF">BOTBODRAFT_151782</name>
</gene>
<dbReference type="PANTHER" id="PTHR15323:SF6">
    <property type="entry name" value="CELL DIVISION CYCLE PROTEIN 123 HOMOLOG"/>
    <property type="match status" value="1"/>
</dbReference>
<protein>
    <submittedName>
        <fullName evidence="3">Uncharacterized protein</fullName>
    </submittedName>
</protein>